<evidence type="ECO:0000313" key="4">
    <source>
        <dbReference type="Proteomes" id="UP000251571"/>
    </source>
</evidence>
<dbReference type="AlphaFoldDB" id="A0A2Y9A380"/>
<protein>
    <submittedName>
        <fullName evidence="2">Uncharacterized protein</fullName>
    </submittedName>
</protein>
<dbReference type="Proteomes" id="UP000245839">
    <property type="component" value="Unassembled WGS sequence"/>
</dbReference>
<sequence length="36" mass="4099">MTDILILIVAVIAAVAFVKLLTAAWQERREEDERTL</sequence>
<keyword evidence="3" id="KW-1185">Reference proteome</keyword>
<evidence type="ECO:0000313" key="3">
    <source>
        <dbReference type="Proteomes" id="UP000245839"/>
    </source>
</evidence>
<organism evidence="2 4">
    <name type="scientific">Jannaschia seohaensis</name>
    <dbReference type="NCBI Taxonomy" id="475081"/>
    <lineage>
        <taxon>Bacteria</taxon>
        <taxon>Pseudomonadati</taxon>
        <taxon>Pseudomonadota</taxon>
        <taxon>Alphaproteobacteria</taxon>
        <taxon>Rhodobacterales</taxon>
        <taxon>Roseobacteraceae</taxon>
        <taxon>Jannaschia</taxon>
    </lineage>
</organism>
<dbReference type="Proteomes" id="UP000251571">
    <property type="component" value="Unassembled WGS sequence"/>
</dbReference>
<dbReference type="EMBL" id="UETC01000001">
    <property type="protein sequence ID" value="SSA38675.1"/>
    <property type="molecule type" value="Genomic_DNA"/>
</dbReference>
<proteinExistence type="predicted"/>
<evidence type="ECO:0000313" key="2">
    <source>
        <dbReference type="EMBL" id="SSA38675.1"/>
    </source>
</evidence>
<gene>
    <name evidence="1" type="ORF">BCF38_101809</name>
    <name evidence="2" type="ORF">SAMN05421539_101809</name>
</gene>
<evidence type="ECO:0000313" key="1">
    <source>
        <dbReference type="EMBL" id="PWJ22397.1"/>
    </source>
</evidence>
<accession>A0A2Y9A380</accession>
<name>A0A2Y9A380_9RHOB</name>
<dbReference type="EMBL" id="QGDJ01000001">
    <property type="protein sequence ID" value="PWJ22397.1"/>
    <property type="molecule type" value="Genomic_DNA"/>
</dbReference>
<reference evidence="1 3" key="2">
    <citation type="submission" date="2018-03" db="EMBL/GenBank/DDBJ databases">
        <title>Genomic Encyclopedia of Archaeal and Bacterial Type Strains, Phase II (KMG-II): from individual species to whole genera.</title>
        <authorList>
            <person name="Goeker M."/>
        </authorList>
    </citation>
    <scope>NUCLEOTIDE SEQUENCE [LARGE SCALE GENOMIC DNA]</scope>
    <source>
        <strain evidence="1 3">DSM 25227</strain>
    </source>
</reference>
<reference evidence="2 4" key="1">
    <citation type="submission" date="2016-10" db="EMBL/GenBank/DDBJ databases">
        <authorList>
            <person name="Cai Z."/>
        </authorList>
    </citation>
    <scope>NUCLEOTIDE SEQUENCE [LARGE SCALE GENOMIC DNA]</scope>
    <source>
        <strain evidence="2 4">DSM 25227</strain>
    </source>
</reference>